<dbReference type="GO" id="GO:0008168">
    <property type="term" value="F:methyltransferase activity"/>
    <property type="evidence" value="ECO:0007669"/>
    <property type="project" value="UniProtKB-KW"/>
</dbReference>
<dbReference type="SUPFAM" id="SSF53790">
    <property type="entry name" value="Tetrapyrrole methylase"/>
    <property type="match status" value="1"/>
</dbReference>
<keyword evidence="2" id="KW-0169">Cobalamin biosynthesis</keyword>
<evidence type="ECO:0000256" key="5">
    <source>
        <dbReference type="ARBA" id="ARBA00022691"/>
    </source>
</evidence>
<dbReference type="InterPro" id="IPR014776">
    <property type="entry name" value="4pyrrole_Mease_sub2"/>
</dbReference>
<dbReference type="CDD" id="cd11646">
    <property type="entry name" value="Precorrin_3B_C17_MT"/>
    <property type="match status" value="1"/>
</dbReference>
<dbReference type="InterPro" id="IPR000878">
    <property type="entry name" value="4pyrrol_Mease"/>
</dbReference>
<dbReference type="Proteomes" id="UP000094256">
    <property type="component" value="Chromosome"/>
</dbReference>
<dbReference type="Gene3D" id="3.40.1010.10">
    <property type="entry name" value="Cobalt-precorrin-4 Transmethylase, Domain 1"/>
    <property type="match status" value="1"/>
</dbReference>
<accession>A0A1B3ZCA6</accession>
<evidence type="ECO:0000313" key="8">
    <source>
        <dbReference type="Proteomes" id="UP000094256"/>
    </source>
</evidence>
<keyword evidence="3 7" id="KW-0489">Methyltransferase</keyword>
<evidence type="ECO:0000256" key="2">
    <source>
        <dbReference type="ARBA" id="ARBA00022573"/>
    </source>
</evidence>
<keyword evidence="5" id="KW-0949">S-adenosyl-L-methionine</keyword>
<keyword evidence="4 7" id="KW-0808">Transferase</keyword>
<dbReference type="EMBL" id="CP014168">
    <property type="protein sequence ID" value="AOH85055.1"/>
    <property type="molecule type" value="Genomic_DNA"/>
</dbReference>
<dbReference type="KEGG" id="span:AWL63_14925"/>
<protein>
    <submittedName>
        <fullName evidence="7">Precorrin-3B C(17)-methyltransferase</fullName>
    </submittedName>
</protein>
<dbReference type="Gene3D" id="3.30.950.10">
    <property type="entry name" value="Methyltransferase, Cobalt-precorrin-4 Transmethylase, Domain 2"/>
    <property type="match status" value="1"/>
</dbReference>
<evidence type="ECO:0000256" key="3">
    <source>
        <dbReference type="ARBA" id="ARBA00022603"/>
    </source>
</evidence>
<dbReference type="InterPro" id="IPR006363">
    <property type="entry name" value="Cbl_synth_CobJ/CibH_dom"/>
</dbReference>
<reference evidence="7 8" key="1">
    <citation type="submission" date="2016-01" db="EMBL/GenBank/DDBJ databases">
        <title>Complete genome and mega plasmid sequence of Sphingomonas panacis DCY99 elicits systemic resistance in rice to Xanthomonas oryzae.</title>
        <authorList>
            <person name="Kim Y.J."/>
            <person name="Yang D.C."/>
            <person name="Sing P."/>
        </authorList>
    </citation>
    <scope>NUCLEOTIDE SEQUENCE [LARGE SCALE GENOMIC DNA]</scope>
    <source>
        <strain evidence="7 8">DCY99</strain>
    </source>
</reference>
<sequence>MTGWLAIAGLGPGDAALVTPEVTAALAEATDVIGYIPYVARVAPRAGLTLHPSDNRVELDRARHALELAVAGRRVVVVSSGDPGVFAMAAAVFEAVEHGPPEWRTLDIRVLPGISAMFAAAARAGAPLGHDFCAINLSDNLKPQAVIDRRIRLAAEADFAIACYNPRSKARPDGLTAAFAIVRAVCADDRPVLFARAVSTPEEHLRVVPLPEARAEMADMRTVVIIGSSQTRVIAGTRFLYTPRSAA</sequence>
<dbReference type="STRING" id="1560345.AWL63_14925"/>
<keyword evidence="8" id="KW-1185">Reference proteome</keyword>
<evidence type="ECO:0000256" key="4">
    <source>
        <dbReference type="ARBA" id="ARBA00022679"/>
    </source>
</evidence>
<evidence type="ECO:0000313" key="7">
    <source>
        <dbReference type="EMBL" id="AOH85055.1"/>
    </source>
</evidence>
<dbReference type="NCBIfam" id="TIGR01466">
    <property type="entry name" value="cobJ_cbiH"/>
    <property type="match status" value="1"/>
</dbReference>
<dbReference type="PANTHER" id="PTHR47036:SF1">
    <property type="entry name" value="COBALT-FACTOR III C(17)-METHYLTRANSFERASE-RELATED"/>
    <property type="match status" value="1"/>
</dbReference>
<dbReference type="GO" id="GO:0009236">
    <property type="term" value="P:cobalamin biosynthetic process"/>
    <property type="evidence" value="ECO:0007669"/>
    <property type="project" value="UniProtKB-UniPathway"/>
</dbReference>
<dbReference type="GO" id="GO:0032259">
    <property type="term" value="P:methylation"/>
    <property type="evidence" value="ECO:0007669"/>
    <property type="project" value="UniProtKB-KW"/>
</dbReference>
<evidence type="ECO:0000259" key="6">
    <source>
        <dbReference type="Pfam" id="PF00590"/>
    </source>
</evidence>
<dbReference type="InterPro" id="IPR014777">
    <property type="entry name" value="4pyrrole_Mease_sub1"/>
</dbReference>
<evidence type="ECO:0000256" key="1">
    <source>
        <dbReference type="ARBA" id="ARBA00004953"/>
    </source>
</evidence>
<dbReference type="AlphaFoldDB" id="A0A1B3ZCA6"/>
<gene>
    <name evidence="7" type="ORF">AWL63_14925</name>
</gene>
<feature type="domain" description="Tetrapyrrole methylase" evidence="6">
    <location>
        <begin position="5"/>
        <end position="213"/>
    </location>
</feature>
<dbReference type="Pfam" id="PF00590">
    <property type="entry name" value="TP_methylase"/>
    <property type="match status" value="1"/>
</dbReference>
<dbReference type="PANTHER" id="PTHR47036">
    <property type="entry name" value="COBALT-FACTOR III C(17)-METHYLTRANSFERASE-RELATED"/>
    <property type="match status" value="1"/>
</dbReference>
<name>A0A1B3ZCA6_9SPHN</name>
<dbReference type="OrthoDB" id="9772960at2"/>
<dbReference type="RefSeq" id="WP_069205604.1">
    <property type="nucleotide sequence ID" value="NZ_CP014168.1"/>
</dbReference>
<comment type="pathway">
    <text evidence="1">Cofactor biosynthesis; adenosylcobalamin biosynthesis.</text>
</comment>
<dbReference type="InterPro" id="IPR051810">
    <property type="entry name" value="Precorrin_MeTrfase"/>
</dbReference>
<organism evidence="7 8">
    <name type="scientific">Sphingomonas panacis</name>
    <dbReference type="NCBI Taxonomy" id="1560345"/>
    <lineage>
        <taxon>Bacteria</taxon>
        <taxon>Pseudomonadati</taxon>
        <taxon>Pseudomonadota</taxon>
        <taxon>Alphaproteobacteria</taxon>
        <taxon>Sphingomonadales</taxon>
        <taxon>Sphingomonadaceae</taxon>
        <taxon>Sphingomonas</taxon>
    </lineage>
</organism>
<dbReference type="InterPro" id="IPR035996">
    <property type="entry name" value="4pyrrol_Methylase_sf"/>
</dbReference>
<proteinExistence type="predicted"/>
<dbReference type="UniPathway" id="UPA00148"/>